<evidence type="ECO:0000313" key="3">
    <source>
        <dbReference type="Proteomes" id="UP000273022"/>
    </source>
</evidence>
<sequence length="820" mass="91183">MKVRYLTSVLLPFIMLAGCGSDNTSQAITEPSQPTVSHTARVAAGFSGDNATACIDINNDKQCTNDEPSAAFDTNGYATFTGITQDILDSNPIVAKIQVNILDQNTHALKTVTITSMAPAGYQFLSPYSLLVQHYIDQGDELLTAEQKVKRLVGSDISPNDDYLAKQADENLTSDERKRHLKRHDLAHIWHILQAMNMDRASTHNEAMRLTHKQKMALVIDRMKENIALLKGAANRFYHNGRVFTNHFNQLDRKTKQAAFVDFTNAENQYAHLQNKMRSESVDLIDLYRSNHIHHFSNHEVGTGHTLKFSSESINPETNILSLSDYVLNTNDGVFEPSTQNEKEPYLYLSTADGWVQPNSQFKVQSVNDDNSLTMVNTQYPELQQIHKAFQHSLDGIMINTPFLRNGPTSKWKEATNDNAYSTNAKAIKITKTNVAAVYTRPLFPDCPTPNLLPREQCFETIPFQKDGSLRTEDSGLDDMFSTTLSEGNINTLKGPLVAINASQYIIAELSRTSTDQESGSVIFYKVEFEKQTVISGSPITVPGFRATVFSHGEWQTRTIGNHAPLYVIALPDDVFSFNTSKYIQQLFIITEHNGIVGNVEFNTYSFPSTITPSALTLNAPARSDVLQNTDVDTPPKNPPLDTILSECIDLDQISLQVLAGLVFEDDSIKSAAIGIARRASTPPTTFSDYVNAYHSCRVELNSTEIAAFDPTGNNFVAFDDDQNIDQILSFNEDNSGFMINFVTGSPVSIGFRWEQLSNTQIEITFGNEGPRIQSRVRIGITGLKDDVISTQQYVEDAELGPLNGTKGYIASQLYKVLEQ</sequence>
<feature type="chain" id="PRO_5017204425" evidence="1">
    <location>
        <begin position="18"/>
        <end position="820"/>
    </location>
</feature>
<dbReference type="EMBL" id="QYYH01000142">
    <property type="protein sequence ID" value="RJY06985.1"/>
    <property type="molecule type" value="Genomic_DNA"/>
</dbReference>
<dbReference type="PROSITE" id="PS51257">
    <property type="entry name" value="PROKAR_LIPOPROTEIN"/>
    <property type="match status" value="1"/>
</dbReference>
<name>A0A3A6TH60_9GAMM</name>
<accession>A0A3A6TH60</accession>
<dbReference type="Proteomes" id="UP000273022">
    <property type="component" value="Unassembled WGS sequence"/>
</dbReference>
<keyword evidence="1" id="KW-0732">Signal</keyword>
<comment type="caution">
    <text evidence="2">The sequence shown here is derived from an EMBL/GenBank/DDBJ whole genome shotgun (WGS) entry which is preliminary data.</text>
</comment>
<dbReference type="AlphaFoldDB" id="A0A3A6TH60"/>
<organism evidence="2 3">
    <name type="scientific">Parashewanella spongiae</name>
    <dbReference type="NCBI Taxonomy" id="342950"/>
    <lineage>
        <taxon>Bacteria</taxon>
        <taxon>Pseudomonadati</taxon>
        <taxon>Pseudomonadota</taxon>
        <taxon>Gammaproteobacteria</taxon>
        <taxon>Alteromonadales</taxon>
        <taxon>Shewanellaceae</taxon>
        <taxon>Parashewanella</taxon>
    </lineage>
</organism>
<evidence type="ECO:0000256" key="1">
    <source>
        <dbReference type="SAM" id="SignalP"/>
    </source>
</evidence>
<gene>
    <name evidence="2" type="ORF">D5R81_16905</name>
</gene>
<evidence type="ECO:0000313" key="2">
    <source>
        <dbReference type="EMBL" id="RJY06985.1"/>
    </source>
</evidence>
<dbReference type="OrthoDB" id="5897571at2"/>
<feature type="signal peptide" evidence="1">
    <location>
        <begin position="1"/>
        <end position="17"/>
    </location>
</feature>
<proteinExistence type="predicted"/>
<dbReference type="RefSeq" id="WP_121854796.1">
    <property type="nucleotide sequence ID" value="NZ_CP037952.1"/>
</dbReference>
<reference evidence="2 3" key="1">
    <citation type="submission" date="2018-09" db="EMBL/GenBank/DDBJ databases">
        <title>Phylogeny of the Shewanellaceae, and recommendation for two new genera, Pseudoshewanella and Parashewanella.</title>
        <authorList>
            <person name="Wang G."/>
        </authorList>
    </citation>
    <scope>NUCLEOTIDE SEQUENCE [LARGE SCALE GENOMIC DNA]</scope>
    <source>
        <strain evidence="2 3">KCTC 22492</strain>
    </source>
</reference>
<protein>
    <submittedName>
        <fullName evidence="2">Uncharacterized protein</fullName>
    </submittedName>
</protein>
<keyword evidence="3" id="KW-1185">Reference proteome</keyword>